<evidence type="ECO:0000259" key="1">
    <source>
        <dbReference type="Pfam" id="PF20254"/>
    </source>
</evidence>
<feature type="domain" description="N,N-dimethylformamidase beta subunit-like C-terminal" evidence="1">
    <location>
        <begin position="98"/>
        <end position="508"/>
    </location>
</feature>
<dbReference type="InterPro" id="IPR046540">
    <property type="entry name" value="DMFA2_C"/>
</dbReference>
<dbReference type="Pfam" id="PF20254">
    <property type="entry name" value="DMFA2_C"/>
    <property type="match status" value="1"/>
</dbReference>
<dbReference type="Proteomes" id="UP000268857">
    <property type="component" value="Unassembled WGS sequence"/>
</dbReference>
<dbReference type="EMBL" id="RSCJ01000039">
    <property type="protein sequence ID" value="RUR73066.1"/>
    <property type="molecule type" value="Genomic_DNA"/>
</dbReference>
<dbReference type="OrthoDB" id="505641at2"/>
<dbReference type="RefSeq" id="WP_016877042.1">
    <property type="nucleotide sequence ID" value="NZ_AJLN01000062.1"/>
</dbReference>
<comment type="caution">
    <text evidence="2">The sequence shown here is derived from an EMBL/GenBank/DDBJ whole genome shotgun (WGS) entry which is preliminary data.</text>
</comment>
<organism evidence="2 3">
    <name type="scientific">Chlorogloeopsis fritschii PCC 6912</name>
    <dbReference type="NCBI Taxonomy" id="211165"/>
    <lineage>
        <taxon>Bacteria</taxon>
        <taxon>Bacillati</taxon>
        <taxon>Cyanobacteriota</taxon>
        <taxon>Cyanophyceae</taxon>
        <taxon>Nostocales</taxon>
        <taxon>Chlorogloeopsidaceae</taxon>
        <taxon>Chlorogloeopsis</taxon>
    </lineage>
</organism>
<evidence type="ECO:0000313" key="3">
    <source>
        <dbReference type="Proteomes" id="UP000268857"/>
    </source>
</evidence>
<gene>
    <name evidence="2" type="ORF">PCC6912_59130</name>
</gene>
<sequence>MLFKNLISIIIKVLLPALLILILTLVNFANINQAVDIKIPKINQSNPIVVENIKPGTTNWQLTNPATRREIEGYASLTSINRGEKIKFFVNTKEPSYTIEIYRMGWYGGAGGRQMAPAIARKAIRQPPPIVDKATGLIECNWLDPYVLKIPASQTDPTIWASGIYLAKLTASISGKQSYIIFVVRDDNRPSDILFQSSVTTYQAYNNWGGMSLYRWNSRGKQASKVSFNRPYAISPNRAAAYGVGAGEFLTNFQPKRRTYSAGWEYNMLRWLEREGYDVTYSTNIDTHENHLDLYTGKPMLLLHKAFLSVGHDEYWSWQMRQNVEAARDAGVSLGFFSANTCYWQIRFEPSRITRDSNRTIVAYKENVALDPYARDKDPTNDYLITTLWRRKPVNFPEDALIGVMYETFQVNADIVINQTAPDWLLANTPLEQRDAQRESKKEIRLVGLLGYEVDRMFGNAPVNTIRVAHSPYRYGRGIRYADMTVYTTESGATVFSTGSMQWSWGLDDYNVPKLRPSVLNSDAQAIAGNVLAKMLRK</sequence>
<evidence type="ECO:0000313" key="2">
    <source>
        <dbReference type="EMBL" id="RUR73066.1"/>
    </source>
</evidence>
<dbReference type="STRING" id="211165.GCA_000317285_01996"/>
<protein>
    <recommendedName>
        <fullName evidence="1">N,N-dimethylformamidase beta subunit-like C-terminal domain-containing protein</fullName>
    </recommendedName>
</protein>
<accession>A0A3S1A9H6</accession>
<name>A0A3S1A9H6_CHLFR</name>
<reference evidence="2 3" key="1">
    <citation type="journal article" date="2019" name="Genome Biol. Evol.">
        <title>Day and night: Metabolic profiles and evolutionary relationships of six axenic non-marine cyanobacteria.</title>
        <authorList>
            <person name="Will S.E."/>
            <person name="Henke P."/>
            <person name="Boedeker C."/>
            <person name="Huang S."/>
            <person name="Brinkmann H."/>
            <person name="Rohde M."/>
            <person name="Jarek M."/>
            <person name="Friedl T."/>
            <person name="Seufert S."/>
            <person name="Schumacher M."/>
            <person name="Overmann J."/>
            <person name="Neumann-Schaal M."/>
            <person name="Petersen J."/>
        </authorList>
    </citation>
    <scope>NUCLEOTIDE SEQUENCE [LARGE SCALE GENOMIC DNA]</scope>
    <source>
        <strain evidence="2 3">PCC 6912</strain>
    </source>
</reference>
<proteinExistence type="predicted"/>
<keyword evidence="3" id="KW-1185">Reference proteome</keyword>
<dbReference type="AlphaFoldDB" id="A0A3S1A9H6"/>